<name>A0ABM7S3H2_9FLAO</name>
<feature type="signal peptide" evidence="1">
    <location>
        <begin position="1"/>
        <end position="22"/>
    </location>
</feature>
<feature type="chain" id="PRO_5046693996" evidence="1">
    <location>
        <begin position="23"/>
        <end position="74"/>
    </location>
</feature>
<gene>
    <name evidence="2" type="ORF">KK2020170_03120</name>
</gene>
<evidence type="ECO:0000313" key="2">
    <source>
        <dbReference type="EMBL" id="BCY27444.1"/>
    </source>
</evidence>
<evidence type="ECO:0000313" key="3">
    <source>
        <dbReference type="Proteomes" id="UP000825258"/>
    </source>
</evidence>
<dbReference type="Proteomes" id="UP000825258">
    <property type="component" value="Chromosome"/>
</dbReference>
<sequence length="74" mass="7567">MKKVVLSLALVAMMFVSCKETAENTEAVEAAATEAVEATEEAATEAVEAVEVAADSATAAVEAAVEEVKEEAAH</sequence>
<evidence type="ECO:0000256" key="1">
    <source>
        <dbReference type="SAM" id="SignalP"/>
    </source>
</evidence>
<proteinExistence type="predicted"/>
<dbReference type="RefSeq" id="WP_221259066.1">
    <property type="nucleotide sequence ID" value="NZ_AP024749.1"/>
</dbReference>
<reference evidence="2 3" key="1">
    <citation type="submission" date="2021-06" db="EMBL/GenBank/DDBJ databases">
        <title>Whole genome sequences of Flavobacterium sp. KK2020170 and assembly.</title>
        <authorList>
            <person name="Kitahara K."/>
            <person name="Miyoshi S."/>
            <person name="Uesaka K."/>
        </authorList>
    </citation>
    <scope>NUCLEOTIDE SEQUENCE [LARGE SCALE GENOMIC DNA]</scope>
    <source>
        <strain evidence="2 3">KK2020170</strain>
    </source>
</reference>
<dbReference type="PROSITE" id="PS51257">
    <property type="entry name" value="PROKAR_LIPOPROTEIN"/>
    <property type="match status" value="1"/>
</dbReference>
<accession>A0ABM7S3H2</accession>
<organism evidence="2 3">
    <name type="scientific">Flavobacterium okayamense</name>
    <dbReference type="NCBI Taxonomy" id="2830782"/>
    <lineage>
        <taxon>Bacteria</taxon>
        <taxon>Pseudomonadati</taxon>
        <taxon>Bacteroidota</taxon>
        <taxon>Flavobacteriia</taxon>
        <taxon>Flavobacteriales</taxon>
        <taxon>Flavobacteriaceae</taxon>
        <taxon>Flavobacterium</taxon>
    </lineage>
</organism>
<protein>
    <submittedName>
        <fullName evidence="2">Uncharacterized protein</fullName>
    </submittedName>
</protein>
<keyword evidence="3" id="KW-1185">Reference proteome</keyword>
<dbReference type="EMBL" id="AP024749">
    <property type="protein sequence ID" value="BCY27444.1"/>
    <property type="molecule type" value="Genomic_DNA"/>
</dbReference>
<keyword evidence="1" id="KW-0732">Signal</keyword>